<keyword evidence="7 19" id="KW-0812">Transmembrane</keyword>
<comment type="pathway">
    <text evidence="3">Lipid metabolism; phospholipid metabolism.</text>
</comment>
<dbReference type="InterPro" id="IPR049941">
    <property type="entry name" value="LPLAT_7/PORCN-like"/>
</dbReference>
<dbReference type="GO" id="GO:0047184">
    <property type="term" value="F:1-acylglycerophosphocholine O-acyltransferase activity"/>
    <property type="evidence" value="ECO:0000318"/>
    <property type="project" value="GO_Central"/>
</dbReference>
<reference evidence="20" key="2">
    <citation type="submission" date="2021-01" db="UniProtKB">
        <authorList>
            <consortium name="EnsemblMetazoa"/>
        </authorList>
    </citation>
    <scope>IDENTIFICATION</scope>
</reference>
<evidence type="ECO:0000256" key="19">
    <source>
        <dbReference type="SAM" id="Phobius"/>
    </source>
</evidence>
<dbReference type="GO" id="GO:0030258">
    <property type="term" value="P:lipid modification"/>
    <property type="evidence" value="ECO:0000318"/>
    <property type="project" value="GO_Central"/>
</dbReference>
<dbReference type="GeneID" id="100892797"/>
<dbReference type="GO" id="GO:0071617">
    <property type="term" value="F:lysophospholipid acyltransferase activity"/>
    <property type="evidence" value="ECO:0000318"/>
    <property type="project" value="GO_Central"/>
</dbReference>
<keyword evidence="10" id="KW-0443">Lipid metabolism</keyword>
<feature type="transmembrane region" description="Helical" evidence="19">
    <location>
        <begin position="56"/>
        <end position="72"/>
    </location>
</feature>
<dbReference type="GO" id="GO:0006656">
    <property type="term" value="P:phosphatidylcholine biosynthetic process"/>
    <property type="evidence" value="ECO:0000318"/>
    <property type="project" value="GO_Central"/>
</dbReference>
<feature type="transmembrane region" description="Helical" evidence="19">
    <location>
        <begin position="84"/>
        <end position="113"/>
    </location>
</feature>
<dbReference type="EnsemblMetazoa" id="XM_030987170">
    <property type="protein sequence ID" value="XP_030843030"/>
    <property type="gene ID" value="LOC100892797"/>
</dbReference>
<comment type="pathway">
    <text evidence="15">Phospholipid metabolism.</text>
</comment>
<dbReference type="GO" id="GO:0036152">
    <property type="term" value="P:phosphatidylethanolamine acyl-chain remodeling"/>
    <property type="evidence" value="ECO:0000318"/>
    <property type="project" value="GO_Central"/>
</dbReference>
<comment type="similarity">
    <text evidence="4">Belongs to the membrane-bound acyltransferase family.</text>
</comment>
<evidence type="ECO:0000313" key="20">
    <source>
        <dbReference type="EnsemblMetazoa" id="XP_030843030"/>
    </source>
</evidence>
<evidence type="ECO:0000256" key="9">
    <source>
        <dbReference type="ARBA" id="ARBA00022989"/>
    </source>
</evidence>
<evidence type="ECO:0000256" key="3">
    <source>
        <dbReference type="ARBA" id="ARBA00005074"/>
    </source>
</evidence>
<evidence type="ECO:0000313" key="21">
    <source>
        <dbReference type="Proteomes" id="UP000007110"/>
    </source>
</evidence>
<feature type="transmembrane region" description="Helical" evidence="19">
    <location>
        <begin position="26"/>
        <end position="44"/>
    </location>
</feature>
<evidence type="ECO:0000256" key="6">
    <source>
        <dbReference type="ARBA" id="ARBA00022679"/>
    </source>
</evidence>
<keyword evidence="14" id="KW-0012">Acyltransferase</keyword>
<dbReference type="InterPro" id="IPR004299">
    <property type="entry name" value="MBOAT_fam"/>
</dbReference>
<feature type="transmembrane region" description="Helical" evidence="19">
    <location>
        <begin position="409"/>
        <end position="429"/>
    </location>
</feature>
<evidence type="ECO:0000256" key="11">
    <source>
        <dbReference type="ARBA" id="ARBA00023136"/>
    </source>
</evidence>
<dbReference type="Proteomes" id="UP000007110">
    <property type="component" value="Unassembled WGS sequence"/>
</dbReference>
<dbReference type="EC" id="2.3.1.n6" evidence="17"/>
<evidence type="ECO:0000256" key="17">
    <source>
        <dbReference type="ARBA" id="ARBA00038923"/>
    </source>
</evidence>
<evidence type="ECO:0000256" key="13">
    <source>
        <dbReference type="ARBA" id="ARBA00023264"/>
    </source>
</evidence>
<evidence type="ECO:0000256" key="14">
    <source>
        <dbReference type="ARBA" id="ARBA00023315"/>
    </source>
</evidence>
<organism evidence="20 21">
    <name type="scientific">Strongylocentrotus purpuratus</name>
    <name type="common">Purple sea urchin</name>
    <dbReference type="NCBI Taxonomy" id="7668"/>
    <lineage>
        <taxon>Eukaryota</taxon>
        <taxon>Metazoa</taxon>
        <taxon>Echinodermata</taxon>
        <taxon>Eleutherozoa</taxon>
        <taxon>Echinozoa</taxon>
        <taxon>Echinoidea</taxon>
        <taxon>Euechinoidea</taxon>
        <taxon>Echinacea</taxon>
        <taxon>Camarodonta</taxon>
        <taxon>Echinidea</taxon>
        <taxon>Strongylocentrotidae</taxon>
        <taxon>Strongylocentrotus</taxon>
    </lineage>
</organism>
<keyword evidence="6" id="KW-0808">Transferase</keyword>
<sequence>MAATGAETCEGGYMQIIARKVGTDEAALRFLISMFAGYPLAIFLRDNLHDTSATTKHLFISAVGLAISYFNYGMDTKYLLFCSLVNYIVLTLAGGTGASVIFSFVFNVGYLLVSYAIYASNDYDMNWTTPQCILTLRMISVAYDLYDGHTPVEKLSPEQKSLCFKEPPGPLEMVSYSFFFGYLLTGPQCPLRQYRDYMDGNLLDNESGKPSDTLQPAMKILGIGMIYFLVEILIVPSFTASYLLTEEFAQSSFLYKLFYISLFGRFTINKYVTFWLISEGVCILSGIAYTGKDKAGKAKFTSCSGIKPLAFETALSVRDMVATFNISTNTWLARYVYKRLKFLGNRYVSQIVSLMFLAAWHGLHIGYYNNFILEFFIVMFDVQATELFTKVPVLNKLSQHRLLALVKLLVLKFLMLLFMGYPLVSFVLLRWSKIHAVYKEVYYIGHIFFLLLWPILSFGVIMPRFKAHRRKSKENARGKSGFVIPCTCRNPSQVNTMRGQEDAKTK</sequence>
<evidence type="ECO:0000256" key="16">
    <source>
        <dbReference type="ARBA" id="ARBA00026120"/>
    </source>
</evidence>
<feature type="transmembrane region" description="Helical" evidence="19">
    <location>
        <begin position="441"/>
        <end position="462"/>
    </location>
</feature>
<dbReference type="GO" id="GO:0005783">
    <property type="term" value="C:endoplasmic reticulum"/>
    <property type="evidence" value="ECO:0007669"/>
    <property type="project" value="UniProtKB-SubCell"/>
</dbReference>
<proteinExistence type="inferred from homology"/>
<dbReference type="CTD" id="10162"/>
<keyword evidence="11 19" id="KW-0472">Membrane</keyword>
<dbReference type="PANTHER" id="PTHR13906:SF14">
    <property type="entry name" value="LYSOPHOSPHOLIPID ACYLTRANSFERASE 5"/>
    <property type="match status" value="1"/>
</dbReference>
<accession>A0A7M7NYW9</accession>
<feature type="transmembrane region" description="Helical" evidence="19">
    <location>
        <begin position="347"/>
        <end position="365"/>
    </location>
</feature>
<dbReference type="EC" id="2.3.1.23" evidence="16"/>
<dbReference type="KEGG" id="spu:100892797"/>
<evidence type="ECO:0000256" key="15">
    <source>
        <dbReference type="ARBA" id="ARBA00025707"/>
    </source>
</evidence>
<dbReference type="RefSeq" id="XP_030843030.1">
    <property type="nucleotide sequence ID" value="XM_030987170.1"/>
</dbReference>
<dbReference type="OMA" id="NAWVSRY"/>
<dbReference type="PANTHER" id="PTHR13906">
    <property type="entry name" value="PORCUPINE"/>
    <property type="match status" value="1"/>
</dbReference>
<evidence type="ECO:0000256" key="5">
    <source>
        <dbReference type="ARBA" id="ARBA00022516"/>
    </source>
</evidence>
<evidence type="ECO:0000256" key="12">
    <source>
        <dbReference type="ARBA" id="ARBA00023209"/>
    </source>
</evidence>
<evidence type="ECO:0000256" key="4">
    <source>
        <dbReference type="ARBA" id="ARBA00010323"/>
    </source>
</evidence>
<reference evidence="21" key="1">
    <citation type="submission" date="2015-02" db="EMBL/GenBank/DDBJ databases">
        <title>Genome sequencing for Strongylocentrotus purpuratus.</title>
        <authorList>
            <person name="Murali S."/>
            <person name="Liu Y."/>
            <person name="Vee V."/>
            <person name="English A."/>
            <person name="Wang M."/>
            <person name="Skinner E."/>
            <person name="Han Y."/>
            <person name="Muzny D.M."/>
            <person name="Worley K.C."/>
            <person name="Gibbs R.A."/>
        </authorList>
    </citation>
    <scope>NUCLEOTIDE SEQUENCE</scope>
</reference>
<evidence type="ECO:0000256" key="10">
    <source>
        <dbReference type="ARBA" id="ARBA00023098"/>
    </source>
</evidence>
<dbReference type="GO" id="GO:0016020">
    <property type="term" value="C:membrane"/>
    <property type="evidence" value="ECO:0000318"/>
    <property type="project" value="GO_Central"/>
</dbReference>
<keyword evidence="9 19" id="KW-1133">Transmembrane helix</keyword>
<dbReference type="InParanoid" id="A0A7M7NYW9"/>
<keyword evidence="8" id="KW-0256">Endoplasmic reticulum</keyword>
<dbReference type="Pfam" id="PF03062">
    <property type="entry name" value="MBOAT"/>
    <property type="match status" value="1"/>
</dbReference>
<keyword evidence="12" id="KW-0594">Phospholipid biosynthesis</keyword>
<evidence type="ECO:0000256" key="18">
    <source>
        <dbReference type="ARBA" id="ARBA00039721"/>
    </source>
</evidence>
<feature type="transmembrane region" description="Helical" evidence="19">
    <location>
        <begin position="271"/>
        <end position="290"/>
    </location>
</feature>
<dbReference type="AlphaFoldDB" id="A0A7M7NYW9"/>
<evidence type="ECO:0000256" key="2">
    <source>
        <dbReference type="ARBA" id="ARBA00004240"/>
    </source>
</evidence>
<keyword evidence="21" id="KW-1185">Reference proteome</keyword>
<feature type="transmembrane region" description="Helical" evidence="19">
    <location>
        <begin position="220"/>
        <end position="244"/>
    </location>
</feature>
<keyword evidence="13" id="KW-1208">Phospholipid metabolism</keyword>
<keyword evidence="5" id="KW-0444">Lipid biosynthesis</keyword>
<evidence type="ECO:0000256" key="8">
    <source>
        <dbReference type="ARBA" id="ARBA00022824"/>
    </source>
</evidence>
<dbReference type="OrthoDB" id="5974730at2759"/>
<protein>
    <recommendedName>
        <fullName evidence="18">Lysophospholipid acyltransferase 5</fullName>
        <ecNumber evidence="16">2.3.1.23</ecNumber>
        <ecNumber evidence="17">2.3.1.n6</ecNumber>
    </recommendedName>
</protein>
<evidence type="ECO:0000256" key="7">
    <source>
        <dbReference type="ARBA" id="ARBA00022692"/>
    </source>
</evidence>
<name>A0A7M7NYW9_STRPU</name>
<evidence type="ECO:0000256" key="1">
    <source>
        <dbReference type="ARBA" id="ARBA00004141"/>
    </source>
</evidence>
<comment type="subcellular location">
    <subcellularLocation>
        <location evidence="2">Endoplasmic reticulum</location>
    </subcellularLocation>
    <subcellularLocation>
        <location evidence="1">Membrane</location>
        <topology evidence="1">Multi-pass membrane protein</topology>
    </subcellularLocation>
</comment>